<name>A0AAW6TRW1_9BACT</name>
<dbReference type="Pfam" id="PF01784">
    <property type="entry name" value="DUF34_NIF3"/>
    <property type="match status" value="1"/>
</dbReference>
<dbReference type="PANTHER" id="PTHR13799:SF14">
    <property type="entry name" value="GTP CYCLOHYDROLASE 1 TYPE 2 HOMOLOG"/>
    <property type="match status" value="1"/>
</dbReference>
<keyword evidence="4 5" id="KW-0479">Metal-binding</keyword>
<organism evidence="7 8">
    <name type="scientific">Anaerobaca lacustris</name>
    <dbReference type="NCBI Taxonomy" id="3044600"/>
    <lineage>
        <taxon>Bacteria</taxon>
        <taxon>Pseudomonadati</taxon>
        <taxon>Planctomycetota</taxon>
        <taxon>Phycisphaerae</taxon>
        <taxon>Sedimentisphaerales</taxon>
        <taxon>Anaerobacaceae</taxon>
        <taxon>Anaerobaca</taxon>
    </lineage>
</organism>
<sequence>MKVKDMAGVVEKIAPLGLAQNWDNVGLLVGNPERRIQNVLLTIDVTKAVVAEARALKTDLILSYHPVIWDGLKRVLADGPTQVVYELIRSNIAVFSIHTALDAAVGGVNDGLAEMLGIVDARPLGDYVEYSPQENYKLVVFVPVDALDKVANAVFAAGAGAMGNYRDCGFGTDGTGTFLPLEGAHPAIGKRGRREAVHEMRFETIVPAEKLDAVVDAMKQAHPYEMPAFDILRLFGYGSRFGLGRIGPLGKPVKVGKLIEQVKKQTGAKAVGLVGDSKRLVRTAAVCAGTCGTILHTVIANGADLYLTGELKHHEALAAQEAGLTCLCLSHTVSERFILKKLARQLKDRVKPVTVTISKKDADPFTWKNI</sequence>
<feature type="binding site" evidence="6">
    <location>
        <position position="65"/>
    </location>
    <ligand>
        <name>a divalent metal cation</name>
        <dbReference type="ChEBI" id="CHEBI:60240"/>
        <label>1</label>
    </ligand>
</feature>
<dbReference type="Gene3D" id="3.30.70.120">
    <property type="match status" value="1"/>
</dbReference>
<gene>
    <name evidence="7" type="ORF">QJ522_05200</name>
</gene>
<proteinExistence type="inferred from homology"/>
<dbReference type="PIRSF" id="PIRSF037489">
    <property type="entry name" value="UCP037489_NIF3_YqfO"/>
    <property type="match status" value="1"/>
</dbReference>
<protein>
    <recommendedName>
        <fullName evidence="3 5">GTP cyclohydrolase 1 type 2 homolog</fullName>
    </recommendedName>
</protein>
<dbReference type="Gene3D" id="3.40.1390.30">
    <property type="entry name" value="NIF3 (NGG1p interacting factor 3)-like"/>
    <property type="match status" value="2"/>
</dbReference>
<dbReference type="RefSeq" id="WP_349243837.1">
    <property type="nucleotide sequence ID" value="NZ_JASCXX010000004.1"/>
</dbReference>
<evidence type="ECO:0000313" key="8">
    <source>
        <dbReference type="Proteomes" id="UP001431776"/>
    </source>
</evidence>
<reference evidence="7" key="1">
    <citation type="submission" date="2023-05" db="EMBL/GenBank/DDBJ databases">
        <title>Anaerotaeda fermentans gen. nov., sp. nov., a novel anaerobic planctomycete of the new family within the order Sedimentisphaerales isolated from Taman Peninsula, Russia.</title>
        <authorList>
            <person name="Khomyakova M.A."/>
            <person name="Merkel A.Y."/>
            <person name="Slobodkin A.I."/>
        </authorList>
    </citation>
    <scope>NUCLEOTIDE SEQUENCE</scope>
    <source>
        <strain evidence="7">M17dextr</strain>
    </source>
</reference>
<comment type="caution">
    <text evidence="7">The sequence shown here is derived from an EMBL/GenBank/DDBJ whole genome shotgun (WGS) entry which is preliminary data.</text>
</comment>
<dbReference type="EMBL" id="JASCXX010000004">
    <property type="protein sequence ID" value="MDI6448432.1"/>
    <property type="molecule type" value="Genomic_DNA"/>
</dbReference>
<feature type="binding site" evidence="6">
    <location>
        <position position="331"/>
    </location>
    <ligand>
        <name>a divalent metal cation</name>
        <dbReference type="ChEBI" id="CHEBI:60240"/>
        <label>1</label>
    </ligand>
</feature>
<dbReference type="PANTHER" id="PTHR13799">
    <property type="entry name" value="NGG1 INTERACTING FACTOR 3"/>
    <property type="match status" value="1"/>
</dbReference>
<evidence type="ECO:0000256" key="2">
    <source>
        <dbReference type="ARBA" id="ARBA00011643"/>
    </source>
</evidence>
<evidence type="ECO:0000256" key="1">
    <source>
        <dbReference type="ARBA" id="ARBA00006964"/>
    </source>
</evidence>
<dbReference type="Proteomes" id="UP001431776">
    <property type="component" value="Unassembled WGS sequence"/>
</dbReference>
<evidence type="ECO:0000256" key="5">
    <source>
        <dbReference type="PIRNR" id="PIRNR037489"/>
    </source>
</evidence>
<dbReference type="GO" id="GO:0005737">
    <property type="term" value="C:cytoplasm"/>
    <property type="evidence" value="ECO:0007669"/>
    <property type="project" value="TreeGrafter"/>
</dbReference>
<evidence type="ECO:0000313" key="7">
    <source>
        <dbReference type="EMBL" id="MDI6448432.1"/>
    </source>
</evidence>
<comment type="similarity">
    <text evidence="1 5">Belongs to the GTP cyclohydrolase I type 2/NIF3 family.</text>
</comment>
<comment type="subunit">
    <text evidence="2">Homohexamer.</text>
</comment>
<keyword evidence="8" id="KW-1185">Reference proteome</keyword>
<dbReference type="AlphaFoldDB" id="A0AAW6TRW1"/>
<evidence type="ECO:0000256" key="4">
    <source>
        <dbReference type="ARBA" id="ARBA00022723"/>
    </source>
</evidence>
<dbReference type="FunFam" id="3.40.1390.30:FF:000001">
    <property type="entry name" value="GTP cyclohydrolase 1 type 2"/>
    <property type="match status" value="1"/>
</dbReference>
<dbReference type="SUPFAM" id="SSF102705">
    <property type="entry name" value="NIF3 (NGG1p interacting factor 3)-like"/>
    <property type="match status" value="1"/>
</dbReference>
<feature type="binding site" evidence="6">
    <location>
        <position position="102"/>
    </location>
    <ligand>
        <name>a divalent metal cation</name>
        <dbReference type="ChEBI" id="CHEBI:60240"/>
        <label>1</label>
    </ligand>
</feature>
<dbReference type="InterPro" id="IPR036069">
    <property type="entry name" value="DUF34/NIF3_sf"/>
</dbReference>
<dbReference type="InterPro" id="IPR017221">
    <property type="entry name" value="DUF34/NIF3_bac"/>
</dbReference>
<dbReference type="NCBIfam" id="TIGR00486">
    <property type="entry name" value="YbgI_SA1388"/>
    <property type="match status" value="1"/>
</dbReference>
<feature type="binding site" evidence="6">
    <location>
        <position position="335"/>
    </location>
    <ligand>
        <name>a divalent metal cation</name>
        <dbReference type="ChEBI" id="CHEBI:60240"/>
        <label>1</label>
    </ligand>
</feature>
<accession>A0AAW6TRW1</accession>
<evidence type="ECO:0000256" key="6">
    <source>
        <dbReference type="PIRSR" id="PIRSR602678-1"/>
    </source>
</evidence>
<dbReference type="GO" id="GO:0046872">
    <property type="term" value="F:metal ion binding"/>
    <property type="evidence" value="ECO:0007669"/>
    <property type="project" value="UniProtKB-UniRule"/>
</dbReference>
<dbReference type="InterPro" id="IPR002678">
    <property type="entry name" value="DUF34/NIF3"/>
</dbReference>
<evidence type="ECO:0000256" key="3">
    <source>
        <dbReference type="ARBA" id="ARBA00022112"/>
    </source>
</evidence>
<dbReference type="InterPro" id="IPR015867">
    <property type="entry name" value="N-reg_PII/ATP_PRibTrfase_C"/>
</dbReference>